<gene>
    <name evidence="1" type="ORF">AQUCO_08200023v1</name>
</gene>
<reference evidence="1 2" key="1">
    <citation type="submission" date="2017-09" db="EMBL/GenBank/DDBJ databases">
        <title>WGS assembly of Aquilegia coerulea Goldsmith.</title>
        <authorList>
            <person name="Hodges S."/>
            <person name="Kramer E."/>
            <person name="Nordborg M."/>
            <person name="Tomkins J."/>
            <person name="Borevitz J."/>
            <person name="Derieg N."/>
            <person name="Yan J."/>
            <person name="Mihaltcheva S."/>
            <person name="Hayes R.D."/>
            <person name="Rokhsar D."/>
        </authorList>
    </citation>
    <scope>NUCLEOTIDE SEQUENCE [LARGE SCALE GENOMIC DNA]</scope>
    <source>
        <strain evidence="2">cv. Goldsmith</strain>
    </source>
</reference>
<sequence>MVSHYLLSWFQASQSEHGQTAEMRPSYGLSLLNKFSCSFLCVYCLNRSNNLDGCTRMQETKGLMITKSASRASQPKFCLWKF</sequence>
<evidence type="ECO:0000313" key="1">
    <source>
        <dbReference type="EMBL" id="PIA27217.1"/>
    </source>
</evidence>
<dbReference type="Proteomes" id="UP000230069">
    <property type="component" value="Unassembled WGS sequence"/>
</dbReference>
<dbReference type="InParanoid" id="A0A2G5C8T3"/>
<protein>
    <submittedName>
        <fullName evidence="1">Uncharacterized protein</fullName>
    </submittedName>
</protein>
<organism evidence="1 2">
    <name type="scientific">Aquilegia coerulea</name>
    <name type="common">Rocky mountain columbine</name>
    <dbReference type="NCBI Taxonomy" id="218851"/>
    <lineage>
        <taxon>Eukaryota</taxon>
        <taxon>Viridiplantae</taxon>
        <taxon>Streptophyta</taxon>
        <taxon>Embryophyta</taxon>
        <taxon>Tracheophyta</taxon>
        <taxon>Spermatophyta</taxon>
        <taxon>Magnoliopsida</taxon>
        <taxon>Ranunculales</taxon>
        <taxon>Ranunculaceae</taxon>
        <taxon>Thalictroideae</taxon>
        <taxon>Aquilegia</taxon>
    </lineage>
</organism>
<accession>A0A2G5C8T3</accession>
<dbReference type="EMBL" id="KZ305099">
    <property type="protein sequence ID" value="PIA27217.1"/>
    <property type="molecule type" value="Genomic_DNA"/>
</dbReference>
<name>A0A2G5C8T3_AQUCA</name>
<keyword evidence="2" id="KW-1185">Reference proteome</keyword>
<proteinExistence type="predicted"/>
<evidence type="ECO:0000313" key="2">
    <source>
        <dbReference type="Proteomes" id="UP000230069"/>
    </source>
</evidence>
<dbReference type="AlphaFoldDB" id="A0A2G5C8T3"/>